<dbReference type="RefSeq" id="WP_055114466.1">
    <property type="nucleotide sequence ID" value="NZ_CXWA01000002.1"/>
</dbReference>
<dbReference type="NCBIfam" id="NF010253">
    <property type="entry name" value="PRK13699.1"/>
    <property type="match status" value="1"/>
</dbReference>
<evidence type="ECO:0000256" key="2">
    <source>
        <dbReference type="ARBA" id="ARBA00022603"/>
    </source>
</evidence>
<dbReference type="SUPFAM" id="SSF53335">
    <property type="entry name" value="S-adenosyl-L-methionine-dependent methyltransferases"/>
    <property type="match status" value="1"/>
</dbReference>
<keyword evidence="3 7" id="KW-0808">Transferase</keyword>
<organism evidence="7 8">
    <name type="scientific">Roseibium album</name>
    <dbReference type="NCBI Taxonomy" id="311410"/>
    <lineage>
        <taxon>Bacteria</taxon>
        <taxon>Pseudomonadati</taxon>
        <taxon>Pseudomonadota</taxon>
        <taxon>Alphaproteobacteria</taxon>
        <taxon>Hyphomicrobiales</taxon>
        <taxon>Stappiaceae</taxon>
        <taxon>Roseibium</taxon>
    </lineage>
</organism>
<comment type="similarity">
    <text evidence="1 5">Belongs to the N(4)/N(6)-methyltransferase family.</text>
</comment>
<keyword evidence="8" id="KW-1185">Reference proteome</keyword>
<dbReference type="GO" id="GO:0009007">
    <property type="term" value="F:site-specific DNA-methyltransferase (adenine-specific) activity"/>
    <property type="evidence" value="ECO:0007669"/>
    <property type="project" value="UniProtKB-EC"/>
</dbReference>
<evidence type="ECO:0000256" key="1">
    <source>
        <dbReference type="ARBA" id="ARBA00006594"/>
    </source>
</evidence>
<gene>
    <name evidence="7" type="primary">yhdJ</name>
    <name evidence="7" type="ORF">LA5096_00805</name>
</gene>
<dbReference type="STRING" id="311410.LA5095_01949"/>
<evidence type="ECO:0000313" key="8">
    <source>
        <dbReference type="Proteomes" id="UP000049983"/>
    </source>
</evidence>
<dbReference type="GO" id="GO:0032259">
    <property type="term" value="P:methylation"/>
    <property type="evidence" value="ECO:0007669"/>
    <property type="project" value="UniProtKB-KW"/>
</dbReference>
<dbReference type="PROSITE" id="PS00092">
    <property type="entry name" value="N6_MTASE"/>
    <property type="match status" value="1"/>
</dbReference>
<dbReference type="OrthoDB" id="7806498at2"/>
<accession>A0A0M6Z6T3</accession>
<evidence type="ECO:0000256" key="3">
    <source>
        <dbReference type="ARBA" id="ARBA00022679"/>
    </source>
</evidence>
<dbReference type="GO" id="GO:0008170">
    <property type="term" value="F:N-methyltransferase activity"/>
    <property type="evidence" value="ECO:0007669"/>
    <property type="project" value="InterPro"/>
</dbReference>
<comment type="catalytic activity">
    <reaction evidence="4">
        <text>a 2'-deoxyadenosine in DNA + S-adenosyl-L-methionine = an N(6)-methyl-2'-deoxyadenosine in DNA + S-adenosyl-L-homocysteine + H(+)</text>
        <dbReference type="Rhea" id="RHEA:15197"/>
        <dbReference type="Rhea" id="RHEA-COMP:12418"/>
        <dbReference type="Rhea" id="RHEA-COMP:12419"/>
        <dbReference type="ChEBI" id="CHEBI:15378"/>
        <dbReference type="ChEBI" id="CHEBI:57856"/>
        <dbReference type="ChEBI" id="CHEBI:59789"/>
        <dbReference type="ChEBI" id="CHEBI:90615"/>
        <dbReference type="ChEBI" id="CHEBI:90616"/>
        <dbReference type="EC" id="2.1.1.72"/>
    </reaction>
</comment>
<evidence type="ECO:0000313" key="7">
    <source>
        <dbReference type="EMBL" id="CTQ65658.1"/>
    </source>
</evidence>
<dbReference type="InterPro" id="IPR029063">
    <property type="entry name" value="SAM-dependent_MTases_sf"/>
</dbReference>
<keyword evidence="2 7" id="KW-0489">Methyltransferase</keyword>
<dbReference type="EMBL" id="CXWC01000002">
    <property type="protein sequence ID" value="CTQ65658.1"/>
    <property type="molecule type" value="Genomic_DNA"/>
</dbReference>
<evidence type="ECO:0000256" key="5">
    <source>
        <dbReference type="RuleBase" id="RU362026"/>
    </source>
</evidence>
<dbReference type="AlphaFoldDB" id="A0A0M6Z6T3"/>
<evidence type="ECO:0000256" key="4">
    <source>
        <dbReference type="ARBA" id="ARBA00047942"/>
    </source>
</evidence>
<feature type="domain" description="DNA methylase N-4/N-6" evidence="6">
    <location>
        <begin position="22"/>
        <end position="203"/>
    </location>
</feature>
<reference evidence="8" key="1">
    <citation type="submission" date="2015-07" db="EMBL/GenBank/DDBJ databases">
        <authorList>
            <person name="Rodrigo-Torres Lidia"/>
            <person name="Arahal R.David."/>
        </authorList>
    </citation>
    <scope>NUCLEOTIDE SEQUENCE [LARGE SCALE GENOMIC DNA]</scope>
    <source>
        <strain evidence="8">CECT 5096</strain>
    </source>
</reference>
<dbReference type="Pfam" id="PF01555">
    <property type="entry name" value="N6_N4_Mtase"/>
    <property type="match status" value="1"/>
</dbReference>
<dbReference type="PANTHER" id="PTHR13370">
    <property type="entry name" value="RNA METHYLASE-RELATED"/>
    <property type="match status" value="1"/>
</dbReference>
<dbReference type="GO" id="GO:0003677">
    <property type="term" value="F:DNA binding"/>
    <property type="evidence" value="ECO:0007669"/>
    <property type="project" value="InterPro"/>
</dbReference>
<dbReference type="GeneID" id="97668248"/>
<protein>
    <recommendedName>
        <fullName evidence="5">Methyltransferase</fullName>
        <ecNumber evidence="5">2.1.1.-</ecNumber>
    </recommendedName>
</protein>
<dbReference type="EC" id="2.1.1.-" evidence="5"/>
<dbReference type="InterPro" id="IPR002941">
    <property type="entry name" value="DNA_methylase_N4/N6"/>
</dbReference>
<dbReference type="Proteomes" id="UP000049983">
    <property type="component" value="Unassembled WGS sequence"/>
</dbReference>
<sequence>MRNKIINGDSNERLKELESKSVDLVITDPPYLVNYKDRIGRSIANDDNAEFVLPVFHELFRVLKQNSLAISFSGWTALPEFSDTWKGAGFKIVGHIVWPKAYASAMGHTAYHHESAYLLAKGFPKKPLLPISDVQSWHYSGNRYHPTEKAVEIIAPLVRSFSKPGDLILDPFSGSGSTAVAAALAGRDYLGIELEERYSRIAERRLAGVDRYKTRQRIAA</sequence>
<dbReference type="Gene3D" id="3.40.50.150">
    <property type="entry name" value="Vaccinia Virus protein VP39"/>
    <property type="match status" value="1"/>
</dbReference>
<name>A0A0M6Z6T3_9HYPH</name>
<dbReference type="InterPro" id="IPR001091">
    <property type="entry name" value="RM_Methyltransferase"/>
</dbReference>
<dbReference type="PRINTS" id="PR00508">
    <property type="entry name" value="S21N4MTFRASE"/>
</dbReference>
<evidence type="ECO:0000259" key="6">
    <source>
        <dbReference type="Pfam" id="PF01555"/>
    </source>
</evidence>
<dbReference type="PANTHER" id="PTHR13370:SF3">
    <property type="entry name" value="TRNA (GUANINE(10)-N2)-METHYLTRANSFERASE HOMOLOG"/>
    <property type="match status" value="1"/>
</dbReference>
<dbReference type="InterPro" id="IPR002052">
    <property type="entry name" value="DNA_methylase_N6_adenine_CS"/>
</dbReference>
<proteinExistence type="inferred from homology"/>
<dbReference type="GO" id="GO:0005737">
    <property type="term" value="C:cytoplasm"/>
    <property type="evidence" value="ECO:0007669"/>
    <property type="project" value="TreeGrafter"/>
</dbReference>